<dbReference type="SUPFAM" id="SSF49785">
    <property type="entry name" value="Galactose-binding domain-like"/>
    <property type="match status" value="1"/>
</dbReference>
<keyword evidence="7" id="KW-0675">Receptor</keyword>
<dbReference type="InterPro" id="IPR008271">
    <property type="entry name" value="Ser/Thr_kinase_AS"/>
</dbReference>
<comment type="caution">
    <text evidence="10">The sequence shown here is derived from an EMBL/GenBank/DDBJ whole genome shotgun (WGS) entry which is preliminary data.</text>
</comment>
<dbReference type="Pfam" id="PF00069">
    <property type="entry name" value="Pkinase"/>
    <property type="match status" value="1"/>
</dbReference>
<gene>
    <name evidence="10" type="ORF">ACFSKW_38735</name>
</gene>
<proteinExistence type="predicted"/>
<dbReference type="CDD" id="cd14014">
    <property type="entry name" value="STKc_PknB_like"/>
    <property type="match status" value="1"/>
</dbReference>
<dbReference type="EC" id="2.7.11.1" evidence="1"/>
<evidence type="ECO:0000313" key="10">
    <source>
        <dbReference type="EMBL" id="MFD1937422.1"/>
    </source>
</evidence>
<dbReference type="Gene3D" id="1.10.510.10">
    <property type="entry name" value="Transferase(Phosphotransferase) domain 1"/>
    <property type="match status" value="1"/>
</dbReference>
<dbReference type="PANTHER" id="PTHR43671">
    <property type="entry name" value="SERINE/THREONINE-PROTEIN KINASE NEK"/>
    <property type="match status" value="1"/>
</dbReference>
<dbReference type="RefSeq" id="WP_379578588.1">
    <property type="nucleotide sequence ID" value="NZ_JBHUFV010000060.1"/>
</dbReference>
<dbReference type="InterPro" id="IPR000719">
    <property type="entry name" value="Prot_kinase_dom"/>
</dbReference>
<dbReference type="GO" id="GO:0016301">
    <property type="term" value="F:kinase activity"/>
    <property type="evidence" value="ECO:0007669"/>
    <property type="project" value="UniProtKB-KW"/>
</dbReference>
<dbReference type="PANTHER" id="PTHR43671:SF13">
    <property type="entry name" value="SERINE_THREONINE-PROTEIN KINASE NEK2"/>
    <property type="match status" value="1"/>
</dbReference>
<keyword evidence="6" id="KW-0067">ATP-binding</keyword>
<keyword evidence="11" id="KW-1185">Reference proteome</keyword>
<feature type="domain" description="Protein kinase" evidence="9">
    <location>
        <begin position="15"/>
        <end position="267"/>
    </location>
</feature>
<keyword evidence="3" id="KW-0547">Nucleotide-binding</keyword>
<dbReference type="Gene3D" id="3.30.200.20">
    <property type="entry name" value="Phosphorylase Kinase, domain 1"/>
    <property type="match status" value="1"/>
</dbReference>
<feature type="region of interest" description="Disordered" evidence="8">
    <location>
        <begin position="456"/>
        <end position="515"/>
    </location>
</feature>
<dbReference type="Gene3D" id="2.60.120.260">
    <property type="entry name" value="Galactose-binding domain-like"/>
    <property type="match status" value="1"/>
</dbReference>
<evidence type="ECO:0000256" key="7">
    <source>
        <dbReference type="ARBA" id="ARBA00023170"/>
    </source>
</evidence>
<dbReference type="SUPFAM" id="SSF56112">
    <property type="entry name" value="Protein kinase-like (PK-like)"/>
    <property type="match status" value="1"/>
</dbReference>
<feature type="region of interest" description="Disordered" evidence="8">
    <location>
        <begin position="269"/>
        <end position="423"/>
    </location>
</feature>
<dbReference type="PROSITE" id="PS00108">
    <property type="entry name" value="PROTEIN_KINASE_ST"/>
    <property type="match status" value="1"/>
</dbReference>
<dbReference type="InterPro" id="IPR011009">
    <property type="entry name" value="Kinase-like_dom_sf"/>
</dbReference>
<dbReference type="InterPro" id="IPR008979">
    <property type="entry name" value="Galactose-bd-like_sf"/>
</dbReference>
<reference evidence="11" key="1">
    <citation type="journal article" date="2019" name="Int. J. Syst. Evol. Microbiol.">
        <title>The Global Catalogue of Microorganisms (GCM) 10K type strain sequencing project: providing services to taxonomists for standard genome sequencing and annotation.</title>
        <authorList>
            <consortium name="The Broad Institute Genomics Platform"/>
            <consortium name="The Broad Institute Genome Sequencing Center for Infectious Disease"/>
            <person name="Wu L."/>
            <person name="Ma J."/>
        </authorList>
    </citation>
    <scope>NUCLEOTIDE SEQUENCE [LARGE SCALE GENOMIC DNA]</scope>
    <source>
        <strain evidence="11">ICMP 6774ER</strain>
    </source>
</reference>
<evidence type="ECO:0000256" key="5">
    <source>
        <dbReference type="ARBA" id="ARBA00022801"/>
    </source>
</evidence>
<accession>A0ABW4T8Y0</accession>
<evidence type="ECO:0000256" key="6">
    <source>
        <dbReference type="ARBA" id="ARBA00022840"/>
    </source>
</evidence>
<evidence type="ECO:0000256" key="1">
    <source>
        <dbReference type="ARBA" id="ARBA00012513"/>
    </source>
</evidence>
<feature type="compositionally biased region" description="Pro residues" evidence="8">
    <location>
        <begin position="281"/>
        <end position="291"/>
    </location>
</feature>
<dbReference type="InterPro" id="IPR050660">
    <property type="entry name" value="NEK_Ser/Thr_kinase"/>
</dbReference>
<keyword evidence="2" id="KW-0808">Transferase</keyword>
<dbReference type="Proteomes" id="UP001597368">
    <property type="component" value="Unassembled WGS sequence"/>
</dbReference>
<evidence type="ECO:0000256" key="4">
    <source>
        <dbReference type="ARBA" id="ARBA00022777"/>
    </source>
</evidence>
<evidence type="ECO:0000259" key="9">
    <source>
        <dbReference type="PROSITE" id="PS50011"/>
    </source>
</evidence>
<evidence type="ECO:0000256" key="8">
    <source>
        <dbReference type="SAM" id="MobiDB-lite"/>
    </source>
</evidence>
<feature type="compositionally biased region" description="Pro residues" evidence="8">
    <location>
        <begin position="321"/>
        <end position="330"/>
    </location>
</feature>
<dbReference type="InterPro" id="IPR003305">
    <property type="entry name" value="CenC_carb-bd"/>
</dbReference>
<feature type="compositionally biased region" description="Pro residues" evidence="8">
    <location>
        <begin position="478"/>
        <end position="490"/>
    </location>
</feature>
<evidence type="ECO:0000313" key="11">
    <source>
        <dbReference type="Proteomes" id="UP001597368"/>
    </source>
</evidence>
<dbReference type="PROSITE" id="PS50011">
    <property type="entry name" value="PROTEIN_KINASE_DOM"/>
    <property type="match status" value="1"/>
</dbReference>
<evidence type="ECO:0000256" key="2">
    <source>
        <dbReference type="ARBA" id="ARBA00022679"/>
    </source>
</evidence>
<protein>
    <recommendedName>
        <fullName evidence="1">non-specific serine/threonine protein kinase</fullName>
        <ecNumber evidence="1">2.7.11.1</ecNumber>
    </recommendedName>
</protein>
<evidence type="ECO:0000256" key="3">
    <source>
        <dbReference type="ARBA" id="ARBA00022741"/>
    </source>
</evidence>
<name>A0ABW4T8Y0_9ACTN</name>
<keyword evidence="5" id="KW-0378">Hydrolase</keyword>
<dbReference type="Pfam" id="PF02018">
    <property type="entry name" value="CBM_4_9"/>
    <property type="match status" value="1"/>
</dbReference>
<sequence>MRPLIPEDPAAVGGHRILGRLGEGGQGIVFLGEGPGGQRVAVKVLQGYLTANAEARERFVREVRIATSVARFCTAQILATGVVGDSPYIVSEYVPGPSLEESVRDAGPRTGAALERLALNTAMALAAIHRAGVLHRDFKPANILLGPDGPVVIDFGIARALDGGLAGMTHQGQFFGTPRYMAPEQFAEAPVGPPADVFAWAMTMVFAANGRPAFITETLPGLLHSIMHEEPDLGVLAGGLRDLVALCLAKDPARRPTAEQLVAHLSGARTPVPPATQALPQVPPAPQPPPFLQQASPGSEPPSPVAHHTSPGPQPAATGLPQPPPSPGHPSPGHGHPSPGHQHAYPVDRQTGPVSPQAGPVAPPSPPVALHAPTAPPQAPPPVALHAPTIPPQAPPPVALQPPTIPPQAPPPGPPGQEGRPSKGNRRLLAVLAGATVVVLGAVTAGVLLSRDGSAPQAVERAQGDPQPSTLPVAVPSNPDPWSSPVPSGSPKPKAKKTRSPTPTPTAVPTPVRKARLTERNLLANGGFNGADLAPWYLRGTVKQVTSGQRSGWGALWMTSTSGMDAAAEQVTRLRPNTKYTLSGWVRSDGRRTVLGVKTADPHRGGWRAHSGKKYGYYSMTFTTGKDTTKATVFCWRKDAGQGYCDDVSLRAWQ</sequence>
<organism evidence="10 11">
    <name type="scientific">Nonomuraea mangrovi</name>
    <dbReference type="NCBI Taxonomy" id="2316207"/>
    <lineage>
        <taxon>Bacteria</taxon>
        <taxon>Bacillati</taxon>
        <taxon>Actinomycetota</taxon>
        <taxon>Actinomycetes</taxon>
        <taxon>Streptosporangiales</taxon>
        <taxon>Streptosporangiaceae</taxon>
        <taxon>Nonomuraea</taxon>
    </lineage>
</organism>
<keyword evidence="4 10" id="KW-0418">Kinase</keyword>
<dbReference type="EMBL" id="JBHUFV010000060">
    <property type="protein sequence ID" value="MFD1937422.1"/>
    <property type="molecule type" value="Genomic_DNA"/>
</dbReference>
<feature type="compositionally biased region" description="Pro residues" evidence="8">
    <location>
        <begin position="374"/>
        <end position="415"/>
    </location>
</feature>
<feature type="compositionally biased region" description="Low complexity" evidence="8">
    <location>
        <begin position="331"/>
        <end position="344"/>
    </location>
</feature>